<gene>
    <name evidence="1" type="ORF">CT19425_MP40014</name>
</gene>
<evidence type="ECO:0000313" key="1">
    <source>
        <dbReference type="EMBL" id="SPK74819.1"/>
    </source>
</evidence>
<dbReference type="EMBL" id="LT991977">
    <property type="protein sequence ID" value="SPK74819.1"/>
    <property type="molecule type" value="Genomic_DNA"/>
</dbReference>
<name>A0A375IMK6_9BURK</name>
<dbReference type="AlphaFoldDB" id="A0A375IMK6"/>
<evidence type="ECO:0000313" key="2">
    <source>
        <dbReference type="Proteomes" id="UP000255505"/>
    </source>
</evidence>
<organism evidence="1 2">
    <name type="scientific">Cupriavidus taiwanensis</name>
    <dbReference type="NCBI Taxonomy" id="164546"/>
    <lineage>
        <taxon>Bacteria</taxon>
        <taxon>Pseudomonadati</taxon>
        <taxon>Pseudomonadota</taxon>
        <taxon>Betaproteobacteria</taxon>
        <taxon>Burkholderiales</taxon>
        <taxon>Burkholderiaceae</taxon>
        <taxon>Cupriavidus</taxon>
    </lineage>
</organism>
<accession>A0A375IMK6</accession>
<geneLocation type="plasmid" evidence="1">
    <name>II</name>
</geneLocation>
<keyword evidence="1" id="KW-0614">Plasmid</keyword>
<sequence length="87" mass="9613">MDAGKPWVYVILTIRAFLNIRITLRKRQVPIQLVPFPQGKRQPPQDPKSDGSACKCASFIDLAFISKGAGISIPCLPRVPDVDFCSD</sequence>
<dbReference type="Proteomes" id="UP000255505">
    <property type="component" value="Plasmid II"/>
</dbReference>
<protein>
    <submittedName>
        <fullName evidence="1">Uncharacterized protein</fullName>
    </submittedName>
</protein>
<reference evidence="1 2" key="1">
    <citation type="submission" date="2018-01" db="EMBL/GenBank/DDBJ databases">
        <authorList>
            <person name="Gaut B.S."/>
            <person name="Morton B.R."/>
            <person name="Clegg M.T."/>
            <person name="Duvall M.R."/>
        </authorList>
    </citation>
    <scope>NUCLEOTIDE SEQUENCE [LARGE SCALE GENOMIC DNA]</scope>
    <source>
        <strain evidence="1">Cupriavidus taiwanensis LMG 19425</strain>
        <plasmid evidence="2">Plasmid ii</plasmid>
    </source>
</reference>
<proteinExistence type="predicted"/>